<dbReference type="PANTHER" id="PTHR11771">
    <property type="entry name" value="LIPOXYGENASE"/>
    <property type="match status" value="1"/>
</dbReference>
<dbReference type="PROSITE" id="PS00081">
    <property type="entry name" value="LIPOXYGENASE_2"/>
    <property type="match status" value="1"/>
</dbReference>
<accession>A0ABM4CYX1</accession>
<dbReference type="Proteomes" id="UP001652625">
    <property type="component" value="Chromosome 11"/>
</dbReference>
<dbReference type="InterPro" id="IPR036392">
    <property type="entry name" value="PLAT/LH2_dom_sf"/>
</dbReference>
<dbReference type="Gene3D" id="1.20.245.10">
    <property type="entry name" value="Lipoxygenase-1, Domain 5"/>
    <property type="match status" value="1"/>
</dbReference>
<dbReference type="PROSITE" id="PS50095">
    <property type="entry name" value="PLAT"/>
    <property type="match status" value="1"/>
</dbReference>
<sequence length="697" mass="79609">MGTTPSRNKIDFEIVIKTGDVKGAGTDSNVYCCLIDCKGNKSRDLLLDVKWRNDFEKGSIDLFKIRNVPNIGKLESIELWRDDKGINDDWYLEYAQVKQITGVLANDLVNESILCNGFRYPKSNKNVNDNIFKNFLLPFPCHRWIKANKKYVLYAYDSLLPQFDPRTEQRKEELEDKKNKYAFSESSAGMPRRVANCPREENFSNDYKWDILGRKIKLLAQSKLTRLLTSDKWNSLDNFLHIYKGTFDIPHGYYNWDSDVKFGEQRLRGCNPTLIQLCTKVPDNFAVSNEMVGPFLDGSTFDMAIEKKEIFWVNLGFLDNLCCKNARKICSPMALFHAKKNGDLIPIAIQLFQEPSSINPVFLPSDPPYTWMLAKMYFNNADCAVHQSCTHLGFTHLVCESACVTVHQTLSPSHPVYRLLAPHFLYLIAINSLAVEKLLAPDGWIDITMTMGVCGLMEILKRKWINWRLDRDGWLPNDIKNRGVGDTTILKNYMYRDDGLLIHEVILKYVTEVLTTVYDTPEKLKEDYEIQNWAFCLTDEANGAGIKGVFGNGKFEELEDLIKTVSSVIFLGSVGHASANFCQYDEYAFPPNYPAIMNGEVPTSKAPYTLEDVIAQLPDKQTTLNIMVVTKILSDRGTNPLGDFEVQYQYNPDAIAAVQRFRRNLADVSFKIKERNKGLKNPYPYLDPEEVPNAISI</sequence>
<dbReference type="SUPFAM" id="SSF48484">
    <property type="entry name" value="Lipoxigenase"/>
    <property type="match status" value="1"/>
</dbReference>
<dbReference type="InterPro" id="IPR001024">
    <property type="entry name" value="PLAT/LH2_dom"/>
</dbReference>
<dbReference type="Gene3D" id="3.10.450.60">
    <property type="match status" value="1"/>
</dbReference>
<evidence type="ECO:0000256" key="1">
    <source>
        <dbReference type="ARBA" id="ARBA00022723"/>
    </source>
</evidence>
<keyword evidence="3" id="KW-0560">Oxidoreductase</keyword>
<dbReference type="Gene3D" id="2.60.60.20">
    <property type="entry name" value="PLAT/LH2 domain"/>
    <property type="match status" value="1"/>
</dbReference>
<evidence type="ECO:0000259" key="6">
    <source>
        <dbReference type="PROSITE" id="PS50095"/>
    </source>
</evidence>
<name>A0ABM4CYX1_HYDVU</name>
<comment type="caution">
    <text evidence="5">Lacks conserved residue(s) required for the propagation of feature annotation.</text>
</comment>
<protein>
    <submittedName>
        <fullName evidence="9">Polyunsaturated fatty acid 5-lipoxygenase isoform X2</fullName>
    </submittedName>
</protein>
<keyword evidence="4" id="KW-0443">Lipid metabolism</keyword>
<dbReference type="Pfam" id="PF00305">
    <property type="entry name" value="Lipoxygenase"/>
    <property type="match status" value="1"/>
</dbReference>
<dbReference type="InterPro" id="IPR000907">
    <property type="entry name" value="LipOase"/>
</dbReference>
<dbReference type="GeneID" id="100215649"/>
<gene>
    <name evidence="9" type="primary">LOC100215649</name>
</gene>
<keyword evidence="8" id="KW-1185">Reference proteome</keyword>
<feature type="domain" description="PLAT" evidence="6">
    <location>
        <begin position="10"/>
        <end position="133"/>
    </location>
</feature>
<keyword evidence="2" id="KW-0223">Dioxygenase</keyword>
<evidence type="ECO:0000313" key="8">
    <source>
        <dbReference type="Proteomes" id="UP001652625"/>
    </source>
</evidence>
<dbReference type="SUPFAM" id="SSF49723">
    <property type="entry name" value="Lipase/lipooxygenase domain (PLAT/LH2 domain)"/>
    <property type="match status" value="1"/>
</dbReference>
<evidence type="ECO:0000256" key="4">
    <source>
        <dbReference type="ARBA" id="ARBA00023098"/>
    </source>
</evidence>
<dbReference type="PRINTS" id="PR00087">
    <property type="entry name" value="LIPOXYGENASE"/>
</dbReference>
<dbReference type="InterPro" id="IPR020834">
    <property type="entry name" value="LipOase_CS"/>
</dbReference>
<organism evidence="8 9">
    <name type="scientific">Hydra vulgaris</name>
    <name type="common">Hydra</name>
    <name type="synonym">Hydra attenuata</name>
    <dbReference type="NCBI Taxonomy" id="6087"/>
    <lineage>
        <taxon>Eukaryota</taxon>
        <taxon>Metazoa</taxon>
        <taxon>Cnidaria</taxon>
        <taxon>Hydrozoa</taxon>
        <taxon>Hydroidolina</taxon>
        <taxon>Anthoathecata</taxon>
        <taxon>Aplanulata</taxon>
        <taxon>Hydridae</taxon>
        <taxon>Hydra</taxon>
    </lineage>
</organism>
<feature type="domain" description="Lipoxygenase" evidence="7">
    <location>
        <begin position="153"/>
        <end position="697"/>
    </location>
</feature>
<evidence type="ECO:0000256" key="3">
    <source>
        <dbReference type="ARBA" id="ARBA00023002"/>
    </source>
</evidence>
<evidence type="ECO:0000256" key="5">
    <source>
        <dbReference type="PROSITE-ProRule" id="PRU00152"/>
    </source>
</evidence>
<dbReference type="RefSeq" id="XP_065667156.1">
    <property type="nucleotide sequence ID" value="XM_065811084.1"/>
</dbReference>
<evidence type="ECO:0000313" key="9">
    <source>
        <dbReference type="RefSeq" id="XP_065667156.1"/>
    </source>
</evidence>
<dbReference type="PROSITE" id="PS51393">
    <property type="entry name" value="LIPOXYGENASE_3"/>
    <property type="match status" value="1"/>
</dbReference>
<dbReference type="Pfam" id="PF01477">
    <property type="entry name" value="PLAT"/>
    <property type="match status" value="1"/>
</dbReference>
<dbReference type="InterPro" id="IPR013819">
    <property type="entry name" value="LipOase_C"/>
</dbReference>
<evidence type="ECO:0000259" key="7">
    <source>
        <dbReference type="PROSITE" id="PS51393"/>
    </source>
</evidence>
<proteinExistence type="predicted"/>
<reference evidence="9" key="1">
    <citation type="submission" date="2025-08" db="UniProtKB">
        <authorList>
            <consortium name="RefSeq"/>
        </authorList>
    </citation>
    <scope>IDENTIFICATION</scope>
</reference>
<keyword evidence="1" id="KW-0479">Metal-binding</keyword>
<dbReference type="InterPro" id="IPR036226">
    <property type="entry name" value="LipOase_C_sf"/>
</dbReference>
<evidence type="ECO:0000256" key="2">
    <source>
        <dbReference type="ARBA" id="ARBA00022964"/>
    </source>
</evidence>